<protein>
    <submittedName>
        <fullName evidence="4">Hsp70 family protein</fullName>
    </submittedName>
</protein>
<evidence type="ECO:0000256" key="2">
    <source>
        <dbReference type="ARBA" id="ARBA00022741"/>
    </source>
</evidence>
<dbReference type="PANTHER" id="PTHR19375">
    <property type="entry name" value="HEAT SHOCK PROTEIN 70KDA"/>
    <property type="match status" value="1"/>
</dbReference>
<dbReference type="EMBL" id="JBHSSW010000012">
    <property type="protein sequence ID" value="MFC6198648.1"/>
    <property type="molecule type" value="Genomic_DNA"/>
</dbReference>
<comment type="similarity">
    <text evidence="1">Belongs to the heat shock protein 70 family.</text>
</comment>
<dbReference type="Proteomes" id="UP001596303">
    <property type="component" value="Unassembled WGS sequence"/>
</dbReference>
<evidence type="ECO:0000256" key="3">
    <source>
        <dbReference type="ARBA" id="ARBA00022840"/>
    </source>
</evidence>
<dbReference type="PROSITE" id="PS00329">
    <property type="entry name" value="HSP70_2"/>
    <property type="match status" value="1"/>
</dbReference>
<dbReference type="InterPro" id="IPR013126">
    <property type="entry name" value="Hsp_70_fam"/>
</dbReference>
<dbReference type="Gene3D" id="3.30.420.40">
    <property type="match status" value="2"/>
</dbReference>
<dbReference type="InterPro" id="IPR018181">
    <property type="entry name" value="Heat_shock_70_CS"/>
</dbReference>
<keyword evidence="3" id="KW-0067">ATP-binding</keyword>
<keyword evidence="5" id="KW-1185">Reference proteome</keyword>
<sequence length="406" mass="43745">MRVGIDFGTSNTSVAVKTPDGVKLLELEPGTTSIPTAIFYELSSRDYSIGNPALEDYEAGEDGRLMRSIKSVLGTSLIEETTQIGNRATPFRQVILDFLSQLMAKVEKTTGQKVTHVTQGRPVSFNDDDPSRDAMAQAVLADCLKETGVLEVEFLFEPVAAARSVRFGDDGERIAFVVDIGGGTSDFSVVRLTGGEDGFEVLGSSGVYVGGNDFDRILSFFELTPLFGRTETLELNGLPTPSAPYVTLSDWKSHNRLYLPAAAKEIAWMRKFGPSSKGIQALEYLVENFEAGLYAHKTEAAKIALSGADEAAFHYDADDIHLSKHLMRAAFEDLISETIATMHRVADACLAEAGVRKPDVTDIIMVGGSTFIPAVEDGFRAEFPQASLSANDRFGAVAKGLALHGG</sequence>
<comment type="caution">
    <text evidence="4">The sequence shown here is derived from an EMBL/GenBank/DDBJ whole genome shotgun (WGS) entry which is preliminary data.</text>
</comment>
<dbReference type="PROSITE" id="PS01036">
    <property type="entry name" value="HSP70_3"/>
    <property type="match status" value="1"/>
</dbReference>
<dbReference type="PRINTS" id="PR00301">
    <property type="entry name" value="HEATSHOCK70"/>
</dbReference>
<proteinExistence type="inferred from homology"/>
<dbReference type="Pfam" id="PF00012">
    <property type="entry name" value="HSP70"/>
    <property type="match status" value="2"/>
</dbReference>
<evidence type="ECO:0000256" key="1">
    <source>
        <dbReference type="ARBA" id="ARBA00007381"/>
    </source>
</evidence>
<dbReference type="InterPro" id="IPR043129">
    <property type="entry name" value="ATPase_NBD"/>
</dbReference>
<gene>
    <name evidence="4" type="ORF">ACFQDM_11175</name>
</gene>
<keyword evidence="2" id="KW-0547">Nucleotide-binding</keyword>
<reference evidence="5" key="1">
    <citation type="journal article" date="2019" name="Int. J. Syst. Evol. Microbiol.">
        <title>The Global Catalogue of Microorganisms (GCM) 10K type strain sequencing project: providing services to taxonomists for standard genome sequencing and annotation.</title>
        <authorList>
            <consortium name="The Broad Institute Genomics Platform"/>
            <consortium name="The Broad Institute Genome Sequencing Center for Infectious Disease"/>
            <person name="Wu L."/>
            <person name="Ma J."/>
        </authorList>
    </citation>
    <scope>NUCLEOTIDE SEQUENCE [LARGE SCALE GENOMIC DNA]</scope>
    <source>
        <strain evidence="5">CGMCC-1.15741</strain>
    </source>
</reference>
<dbReference type="RefSeq" id="WP_377379034.1">
    <property type="nucleotide sequence ID" value="NZ_JBHSSW010000012.1"/>
</dbReference>
<dbReference type="SUPFAM" id="SSF53067">
    <property type="entry name" value="Actin-like ATPase domain"/>
    <property type="match status" value="2"/>
</dbReference>
<accession>A0ABW1SBK1</accession>
<evidence type="ECO:0000313" key="4">
    <source>
        <dbReference type="EMBL" id="MFC6198648.1"/>
    </source>
</evidence>
<evidence type="ECO:0000313" key="5">
    <source>
        <dbReference type="Proteomes" id="UP001596303"/>
    </source>
</evidence>
<name>A0ABW1SBK1_9PROT</name>
<organism evidence="4 5">
    <name type="scientific">Ponticaulis profundi</name>
    <dbReference type="NCBI Taxonomy" id="2665222"/>
    <lineage>
        <taxon>Bacteria</taxon>
        <taxon>Pseudomonadati</taxon>
        <taxon>Pseudomonadota</taxon>
        <taxon>Alphaproteobacteria</taxon>
        <taxon>Hyphomonadales</taxon>
        <taxon>Hyphomonadaceae</taxon>
        <taxon>Ponticaulis</taxon>
    </lineage>
</organism>